<evidence type="ECO:0000313" key="3">
    <source>
        <dbReference type="Proteomes" id="UP001201549"/>
    </source>
</evidence>
<comment type="caution">
    <text evidence="2">The sequence shown here is derived from an EMBL/GenBank/DDBJ whole genome shotgun (WGS) entry which is preliminary data.</text>
</comment>
<evidence type="ECO:0008006" key="4">
    <source>
        <dbReference type="Google" id="ProtNLM"/>
    </source>
</evidence>
<dbReference type="EMBL" id="JAKOGG010000002">
    <property type="protein sequence ID" value="MCS4555692.1"/>
    <property type="molecule type" value="Genomic_DNA"/>
</dbReference>
<dbReference type="Proteomes" id="UP001201549">
    <property type="component" value="Unassembled WGS sequence"/>
</dbReference>
<feature type="signal peptide" evidence="1">
    <location>
        <begin position="1"/>
        <end position="17"/>
    </location>
</feature>
<protein>
    <recommendedName>
        <fullName evidence="4">Lipoprotein</fullName>
    </recommendedName>
</protein>
<evidence type="ECO:0000313" key="2">
    <source>
        <dbReference type="EMBL" id="MCS4555692.1"/>
    </source>
</evidence>
<dbReference type="Gene3D" id="2.40.360.20">
    <property type="match status" value="1"/>
</dbReference>
<accession>A0ABT2FI73</accession>
<evidence type="ECO:0000256" key="1">
    <source>
        <dbReference type="SAM" id="SignalP"/>
    </source>
</evidence>
<dbReference type="PROSITE" id="PS51257">
    <property type="entry name" value="PROKAR_LIPOPROTEIN"/>
    <property type="match status" value="1"/>
</dbReference>
<name>A0ABT2FI73_9GAMM</name>
<gene>
    <name evidence="2" type="ORF">L9G74_04520</name>
</gene>
<feature type="chain" id="PRO_5047018639" description="Lipoprotein" evidence="1">
    <location>
        <begin position="18"/>
        <end position="264"/>
    </location>
</feature>
<reference evidence="3" key="2">
    <citation type="submission" date="2023-07" db="EMBL/GenBank/DDBJ databases">
        <title>Shewanella mangrovi sp. nov., an acetaldehyde- degrading bacterium isolated from mangrove sediment.</title>
        <authorList>
            <person name="Liu Y."/>
        </authorList>
    </citation>
    <scope>NUCLEOTIDE SEQUENCE [LARGE SCALE GENOMIC DNA]</scope>
    <source>
        <strain evidence="3">C32</strain>
    </source>
</reference>
<dbReference type="RefSeq" id="WP_238895083.1">
    <property type="nucleotide sequence ID" value="NZ_JAKOGG010000002.1"/>
</dbReference>
<reference evidence="2 3" key="1">
    <citation type="submission" date="2022-02" db="EMBL/GenBank/DDBJ databases">
        <authorList>
            <person name="Zhuang L."/>
        </authorList>
    </citation>
    <scope>NUCLEOTIDE SEQUENCE [LARGE SCALE GENOMIC DNA]</scope>
    <source>
        <strain evidence="2 3">C32</strain>
    </source>
</reference>
<keyword evidence="1" id="KW-0732">Signal</keyword>
<proteinExistence type="predicted"/>
<keyword evidence="3" id="KW-1185">Reference proteome</keyword>
<sequence length="264" mass="28909">MKSIVLSTTICSTLLLAGCGVPDNSAMSCFNADLYQTDNAYLMVEFDGNQPTSYLSTTLTAGEHPQQASGIGLQRMHQVDIGSDIHYRETLAIDADNHQFALQSSEKNSSFGVFKRKENGAPQLIDFNFAKQGESRHSSYSYINEFALDDDQDSVTMNYEQTTTFHGIEQITTPAGTFSTCHMEVTTKVTNADDGQPHKLTIHTWYAQQLGIPADMSISGEEAVSANRYRLVHAQVNGDTFAPTPADIEKLHLAEILATANTQG</sequence>
<organism evidence="2 3">
    <name type="scientific">Shewanella electrica</name>
    <dbReference type="NCBI Taxonomy" id="515560"/>
    <lineage>
        <taxon>Bacteria</taxon>
        <taxon>Pseudomonadati</taxon>
        <taxon>Pseudomonadota</taxon>
        <taxon>Gammaproteobacteria</taxon>
        <taxon>Alteromonadales</taxon>
        <taxon>Shewanellaceae</taxon>
        <taxon>Shewanella</taxon>
    </lineage>
</organism>